<dbReference type="Pfam" id="PF09950">
    <property type="entry name" value="Major_capside"/>
    <property type="match status" value="1"/>
</dbReference>
<proteinExistence type="predicted"/>
<dbReference type="InterPro" id="IPR020049">
    <property type="entry name" value="Major_capsid-like"/>
</dbReference>
<evidence type="ECO:0000313" key="1">
    <source>
        <dbReference type="EMBL" id="DAF57179.1"/>
    </source>
</evidence>
<protein>
    <submittedName>
        <fullName evidence="1">Major capsid protein</fullName>
    </submittedName>
</protein>
<organism evidence="1">
    <name type="scientific">Myoviridae sp. ct5ra14</name>
    <dbReference type="NCBI Taxonomy" id="2827659"/>
    <lineage>
        <taxon>Viruses</taxon>
        <taxon>Duplodnaviria</taxon>
        <taxon>Heunggongvirae</taxon>
        <taxon>Uroviricota</taxon>
        <taxon>Caudoviricetes</taxon>
    </lineage>
</organism>
<dbReference type="EMBL" id="BK032730">
    <property type="protein sequence ID" value="DAF57179.1"/>
    <property type="molecule type" value="Genomic_DNA"/>
</dbReference>
<accession>A0A8S5T2D2</accession>
<name>A0A8S5T2D2_9CAUD</name>
<sequence length="357" mass="38940">MNDFELAKQKGVHGVEAKAFMSYSTDAKGKINVDYDATVKAMARDAALQTPVSVGVPSVFTTYIDPQVVPILFAAQNATKIFGEERKGDWTDNFFTFPVEEYAGNVTPYSDFAENVSTDVNVEYPTRENFLFQTVIKYGDREVGLAAKAKLNVVSSKQQASAYVMAMAHNKFALYGVEGKKVYGLLNDPNLNASISPISITTGSTANSTWAAKCAAQPEKTANIVYNDINKLWAEISKNNGGLVDQNSRIVLAVSNTRAPYLTEPNSFGLTAMTMLKQSFPNIEVVQLPELTTTAGEMLYMTVPDLFGIETGICAFSEKYFLGRVVPEMSSYKQKVVGGTWGAVIRRPSLVATMLGI</sequence>
<reference evidence="1" key="1">
    <citation type="journal article" date="2021" name="Proc. Natl. Acad. Sci. U.S.A.">
        <title>A Catalog of Tens of Thousands of Viruses from Human Metagenomes Reveals Hidden Associations with Chronic Diseases.</title>
        <authorList>
            <person name="Tisza M.J."/>
            <person name="Buck C.B."/>
        </authorList>
    </citation>
    <scope>NUCLEOTIDE SEQUENCE</scope>
    <source>
        <strain evidence="1">Ct5ra14</strain>
    </source>
</reference>